<evidence type="ECO:0000256" key="1">
    <source>
        <dbReference type="SAM" id="Phobius"/>
    </source>
</evidence>
<organism evidence="2 3">
    <name type="scientific">Vitis vinifera</name>
    <name type="common">Grape</name>
    <dbReference type="NCBI Taxonomy" id="29760"/>
    <lineage>
        <taxon>Eukaryota</taxon>
        <taxon>Viridiplantae</taxon>
        <taxon>Streptophyta</taxon>
        <taxon>Embryophyta</taxon>
        <taxon>Tracheophyta</taxon>
        <taxon>Spermatophyta</taxon>
        <taxon>Magnoliopsida</taxon>
        <taxon>eudicotyledons</taxon>
        <taxon>Gunneridae</taxon>
        <taxon>Pentapetalae</taxon>
        <taxon>rosids</taxon>
        <taxon>Vitales</taxon>
        <taxon>Vitaceae</taxon>
        <taxon>Viteae</taxon>
        <taxon>Vitis</taxon>
    </lineage>
</organism>
<reference evidence="2 3" key="1">
    <citation type="journal article" date="2018" name="PLoS Genet.">
        <title>Population sequencing reveals clonal diversity and ancestral inbreeding in the grapevine cultivar Chardonnay.</title>
        <authorList>
            <person name="Roach M.J."/>
            <person name="Johnson D.L."/>
            <person name="Bohlmann J."/>
            <person name="van Vuuren H.J."/>
            <person name="Jones S.J."/>
            <person name="Pretorius I.S."/>
            <person name="Schmidt S.A."/>
            <person name="Borneman A.R."/>
        </authorList>
    </citation>
    <scope>NUCLEOTIDE SEQUENCE [LARGE SCALE GENOMIC DNA]</scope>
    <source>
        <strain evidence="3">cv. Chardonnay</strain>
        <tissue evidence="2">Leaf</tissue>
    </source>
</reference>
<dbReference type="EMBL" id="QGNW01000353">
    <property type="protein sequence ID" value="RVW75238.1"/>
    <property type="molecule type" value="Genomic_DNA"/>
</dbReference>
<evidence type="ECO:0000313" key="3">
    <source>
        <dbReference type="Proteomes" id="UP000288805"/>
    </source>
</evidence>
<dbReference type="InterPro" id="IPR036291">
    <property type="entry name" value="NAD(P)-bd_dom_sf"/>
</dbReference>
<dbReference type="Gene3D" id="3.40.50.720">
    <property type="entry name" value="NAD(P)-binding Rossmann-like Domain"/>
    <property type="match status" value="1"/>
</dbReference>
<dbReference type="PANTHER" id="PTHR43242">
    <property type="entry name" value="NAD(P)-BINDING ROSSMANN-FOLD SUPERFAMILY PROTEIN"/>
    <property type="match status" value="1"/>
</dbReference>
<dbReference type="SUPFAM" id="SSF51735">
    <property type="entry name" value="NAD(P)-binding Rossmann-fold domains"/>
    <property type="match status" value="1"/>
</dbReference>
<name>A0A438GSS7_VITVI</name>
<dbReference type="PANTHER" id="PTHR43242:SF1">
    <property type="entry name" value="NAD(P)-BINDING ROSSMANN-FOLD SUPERFAMILY PROTEIN"/>
    <property type="match status" value="1"/>
</dbReference>
<sequence>MSSSLLLMESVGGSFRGFLPAWRTAWCGKTFCTMGVTRGSGCAPQVVATGGLVFPGSCGPSLARIASNNWGLLSRCLFDERRVEFELSSWGAWCMGVCRSCGLTLPVSGMAPVVPGILTLGQALSLLLGLSSTDHEEAPSIKLEFATQRFLSSVSLFPGGEPAFVARFLAVVWTSLPSIESEIPTDDANVEASHPKYPHSCQVDTHLQPRLSSGSVDPAKDVRTHPSDGFVSPWLQRLSGGRVIITLQAAVRDRGRRLAIALVLSPCRRQNVDGGRLSGMTQQGLLATINDLDNRPGAPRVLLGSPDGVAPNSDAHHVLSGEGKISDPTAEEFNFLTAILRRQQNEQEESVGGGRHWLFGSASPTRFFRDPRPSVRLAFTHHSTPPQPLVHAIPHSRAFHVNLQSGEGFEAISRSFGQCEEKRYISSFRMFRLVAVKIWGNGKVIRLPFGEGSTIVSRLEEKKLEMLNLFFCALLVFTFHQGVVVIGSLEWVLVFSGIIFHLYGADMFTYLFLKCQPHVVVNCAAISVPRSCEMDPAAAMSINVPSSLVKWLLSFEESNTLLIHLSTDQEVEAEAEAEA</sequence>
<keyword evidence="1" id="KW-0472">Membrane</keyword>
<dbReference type="Proteomes" id="UP000288805">
    <property type="component" value="Unassembled WGS sequence"/>
</dbReference>
<comment type="caution">
    <text evidence="2">The sequence shown here is derived from an EMBL/GenBank/DDBJ whole genome shotgun (WGS) entry which is preliminary data.</text>
</comment>
<dbReference type="AlphaFoldDB" id="A0A438GSS7"/>
<keyword evidence="1" id="KW-0812">Transmembrane</keyword>
<proteinExistence type="predicted"/>
<feature type="transmembrane region" description="Helical" evidence="1">
    <location>
        <begin position="492"/>
        <end position="513"/>
    </location>
</feature>
<evidence type="ECO:0000313" key="2">
    <source>
        <dbReference type="EMBL" id="RVW75238.1"/>
    </source>
</evidence>
<accession>A0A438GSS7</accession>
<keyword evidence="1" id="KW-1133">Transmembrane helix</keyword>
<gene>
    <name evidence="2" type="ORF">CK203_047178</name>
</gene>
<protein>
    <submittedName>
        <fullName evidence="2">Uncharacterized protein</fullName>
    </submittedName>
</protein>